<dbReference type="InterPro" id="IPR036397">
    <property type="entry name" value="RNaseH_sf"/>
</dbReference>
<dbReference type="InterPro" id="IPR050900">
    <property type="entry name" value="Transposase_IS3/IS150/IS904"/>
</dbReference>
<comment type="caution">
    <text evidence="2">The sequence shown here is derived from an EMBL/GenBank/DDBJ whole genome shotgun (WGS) entry which is preliminary data.</text>
</comment>
<gene>
    <name evidence="2" type="ORF">HNQ96_005051</name>
</gene>
<dbReference type="Pfam" id="PF00665">
    <property type="entry name" value="rve"/>
    <property type="match status" value="1"/>
</dbReference>
<proteinExistence type="predicted"/>
<dbReference type="AlphaFoldDB" id="A0A8E2BFU4"/>
<reference evidence="2 3" key="1">
    <citation type="submission" date="2020-08" db="EMBL/GenBank/DDBJ databases">
        <title>Genomic Encyclopedia of Type Strains, Phase IV (KMG-IV): sequencing the most valuable type-strain genomes for metagenomic binning, comparative biology and taxonomic classification.</title>
        <authorList>
            <person name="Goeker M."/>
        </authorList>
    </citation>
    <scope>NUCLEOTIDE SEQUENCE [LARGE SCALE GENOMIC DNA]</scope>
    <source>
        <strain evidence="2 3">DSM 17454</strain>
    </source>
</reference>
<dbReference type="PANTHER" id="PTHR46889:SF4">
    <property type="entry name" value="TRANSPOSASE INSO FOR INSERTION SEQUENCE ELEMENT IS911B-RELATED"/>
    <property type="match status" value="1"/>
</dbReference>
<dbReference type="InterPro" id="IPR001584">
    <property type="entry name" value="Integrase_cat-core"/>
</dbReference>
<dbReference type="EMBL" id="JACHGI010000014">
    <property type="protein sequence ID" value="MBB6469162.1"/>
    <property type="molecule type" value="Genomic_DNA"/>
</dbReference>
<evidence type="ECO:0000313" key="3">
    <source>
        <dbReference type="Proteomes" id="UP000532373"/>
    </source>
</evidence>
<dbReference type="GO" id="GO:0015074">
    <property type="term" value="P:DNA integration"/>
    <property type="evidence" value="ECO:0007669"/>
    <property type="project" value="InterPro"/>
</dbReference>
<accession>A0A8E2BFU4</accession>
<evidence type="ECO:0000313" key="2">
    <source>
        <dbReference type="EMBL" id="MBB6469162.1"/>
    </source>
</evidence>
<dbReference type="Proteomes" id="UP000532373">
    <property type="component" value="Unassembled WGS sequence"/>
</dbReference>
<dbReference type="SUPFAM" id="SSF53098">
    <property type="entry name" value="Ribonuclease H-like"/>
    <property type="match status" value="1"/>
</dbReference>
<dbReference type="PANTHER" id="PTHR46889">
    <property type="entry name" value="TRANSPOSASE INSF FOR INSERTION SEQUENCE IS3B-RELATED"/>
    <property type="match status" value="1"/>
</dbReference>
<name>A0A8E2BFU4_9HYPH</name>
<protein>
    <submittedName>
        <fullName evidence="2">Transposase InsO family protein</fullName>
    </submittedName>
</protein>
<dbReference type="InterPro" id="IPR012337">
    <property type="entry name" value="RNaseH-like_sf"/>
</dbReference>
<feature type="domain" description="Integrase catalytic" evidence="1">
    <location>
        <begin position="21"/>
        <end position="71"/>
    </location>
</feature>
<evidence type="ECO:0000259" key="1">
    <source>
        <dbReference type="Pfam" id="PF00665"/>
    </source>
</evidence>
<organism evidence="2 3">
    <name type="scientific">Aminobacter carboxidus</name>
    <dbReference type="NCBI Taxonomy" id="376165"/>
    <lineage>
        <taxon>Bacteria</taxon>
        <taxon>Pseudomonadati</taxon>
        <taxon>Pseudomonadota</taxon>
        <taxon>Alphaproteobacteria</taxon>
        <taxon>Hyphomicrobiales</taxon>
        <taxon>Phyllobacteriaceae</taxon>
        <taxon>Aminobacter</taxon>
    </lineage>
</organism>
<sequence length="120" mass="13250">MRANRHGSPIYPNLYRNLIPARPDMVWVDDFTYIRLAAGFCYLAVILDACSGKVVGYALSKRPDTPLALRASVPLNFVRVQNITAVRPRGVPVRVTARLECISTPHKVSTVGCPALRGCR</sequence>
<dbReference type="GO" id="GO:0003676">
    <property type="term" value="F:nucleic acid binding"/>
    <property type="evidence" value="ECO:0007669"/>
    <property type="project" value="InterPro"/>
</dbReference>
<dbReference type="Gene3D" id="3.30.420.10">
    <property type="entry name" value="Ribonuclease H-like superfamily/Ribonuclease H"/>
    <property type="match status" value="1"/>
</dbReference>